<keyword evidence="3" id="KW-0585">Phenylalanine catabolism</keyword>
<dbReference type="PANTHER" id="PTHR43069:SF2">
    <property type="entry name" value="FUMARYLACETOACETASE"/>
    <property type="match status" value="1"/>
</dbReference>
<dbReference type="KEGG" id="ffu:CLAFUR5_12579"/>
<keyword evidence="3" id="KW-0828">Tyrosine catabolism</keyword>
<evidence type="ECO:0000256" key="1">
    <source>
        <dbReference type="ARBA" id="ARBA00010211"/>
    </source>
</evidence>
<feature type="region of interest" description="Disordered" evidence="4">
    <location>
        <begin position="1"/>
        <end position="24"/>
    </location>
</feature>
<dbReference type="InterPro" id="IPR005959">
    <property type="entry name" value="Fumarylacetoacetase"/>
</dbReference>
<keyword evidence="3" id="KW-0106">Calcium</keyword>
<dbReference type="Pfam" id="PF01557">
    <property type="entry name" value="FAA_hydrolase"/>
    <property type="match status" value="1"/>
</dbReference>
<dbReference type="Proteomes" id="UP000756132">
    <property type="component" value="Chromosome 11"/>
</dbReference>
<evidence type="ECO:0000313" key="7">
    <source>
        <dbReference type="Proteomes" id="UP000756132"/>
    </source>
</evidence>
<dbReference type="InterPro" id="IPR036663">
    <property type="entry name" value="Fumarylacetoacetase_C_sf"/>
</dbReference>
<dbReference type="OrthoDB" id="9971669at2759"/>
<organism evidence="6 7">
    <name type="scientific">Passalora fulva</name>
    <name type="common">Tomato leaf mold</name>
    <name type="synonym">Cladosporium fulvum</name>
    <dbReference type="NCBI Taxonomy" id="5499"/>
    <lineage>
        <taxon>Eukaryota</taxon>
        <taxon>Fungi</taxon>
        <taxon>Dikarya</taxon>
        <taxon>Ascomycota</taxon>
        <taxon>Pezizomycotina</taxon>
        <taxon>Dothideomycetes</taxon>
        <taxon>Dothideomycetidae</taxon>
        <taxon>Mycosphaerellales</taxon>
        <taxon>Mycosphaerellaceae</taxon>
        <taxon>Fulvia</taxon>
    </lineage>
</organism>
<reference evidence="6" key="1">
    <citation type="submission" date="2021-12" db="EMBL/GenBank/DDBJ databases">
        <authorList>
            <person name="Zaccaron A."/>
            <person name="Stergiopoulos I."/>
        </authorList>
    </citation>
    <scope>NUCLEOTIDE SEQUENCE</scope>
    <source>
        <strain evidence="6">Race5_Kim</strain>
    </source>
</reference>
<dbReference type="GeneID" id="71992457"/>
<keyword evidence="3" id="KW-0479">Metal-binding</keyword>
<proteinExistence type="inferred from homology"/>
<feature type="compositionally biased region" description="Low complexity" evidence="4">
    <location>
        <begin position="15"/>
        <end position="24"/>
    </location>
</feature>
<keyword evidence="3" id="KW-0460">Magnesium</keyword>
<comment type="cofactor">
    <cofactor evidence="3">
        <name>Mg(2+)</name>
        <dbReference type="ChEBI" id="CHEBI:18420"/>
    </cofactor>
    <cofactor evidence="3">
        <name>Ca(2+)</name>
        <dbReference type="ChEBI" id="CHEBI:29108"/>
    </cofactor>
</comment>
<protein>
    <recommendedName>
        <fullName evidence="3">Fumarylacetoacetase</fullName>
        <ecNumber evidence="3">3.7.1.2</ecNumber>
    </recommendedName>
    <alternativeName>
        <fullName evidence="3">Fumarylacetoacetate hydrolase</fullName>
    </alternativeName>
</protein>
<dbReference type="SUPFAM" id="SSF56529">
    <property type="entry name" value="FAH"/>
    <property type="match status" value="1"/>
</dbReference>
<keyword evidence="3" id="KW-0378">Hydrolase</keyword>
<comment type="catalytic activity">
    <reaction evidence="3">
        <text>4-fumarylacetoacetate + H2O = acetoacetate + fumarate + H(+)</text>
        <dbReference type="Rhea" id="RHEA:10244"/>
        <dbReference type="ChEBI" id="CHEBI:13705"/>
        <dbReference type="ChEBI" id="CHEBI:15377"/>
        <dbReference type="ChEBI" id="CHEBI:15378"/>
        <dbReference type="ChEBI" id="CHEBI:18034"/>
        <dbReference type="ChEBI" id="CHEBI:29806"/>
        <dbReference type="EC" id="3.7.1.2"/>
    </reaction>
</comment>
<evidence type="ECO:0000256" key="2">
    <source>
        <dbReference type="PIRSR" id="PIRSR605959-2"/>
    </source>
</evidence>
<reference evidence="6" key="2">
    <citation type="journal article" date="2022" name="Microb. Genom.">
        <title>A chromosome-scale genome assembly of the tomato pathogen Cladosporium fulvum reveals a compartmentalized genome architecture and the presence of a dispensable chromosome.</title>
        <authorList>
            <person name="Zaccaron A.Z."/>
            <person name="Chen L.H."/>
            <person name="Samaras A."/>
            <person name="Stergiopoulos I."/>
        </authorList>
    </citation>
    <scope>NUCLEOTIDE SEQUENCE</scope>
    <source>
        <strain evidence="6">Race5_Kim</strain>
    </source>
</reference>
<dbReference type="InterPro" id="IPR011234">
    <property type="entry name" value="Fumarylacetoacetase-like_C"/>
</dbReference>
<dbReference type="EMBL" id="CP090173">
    <property type="protein sequence ID" value="UJO23675.1"/>
    <property type="molecule type" value="Genomic_DNA"/>
</dbReference>
<evidence type="ECO:0000259" key="5">
    <source>
        <dbReference type="Pfam" id="PF01557"/>
    </source>
</evidence>
<dbReference type="PANTHER" id="PTHR43069">
    <property type="entry name" value="FUMARYLACETOACETASE"/>
    <property type="match status" value="1"/>
</dbReference>
<dbReference type="GO" id="GO:1902000">
    <property type="term" value="P:homogentisate catabolic process"/>
    <property type="evidence" value="ECO:0007669"/>
    <property type="project" value="TreeGrafter"/>
</dbReference>
<keyword evidence="7" id="KW-1185">Reference proteome</keyword>
<dbReference type="Gene3D" id="3.90.850.10">
    <property type="entry name" value="Fumarylacetoacetase-like, C-terminal domain"/>
    <property type="match status" value="1"/>
</dbReference>
<evidence type="ECO:0000313" key="6">
    <source>
        <dbReference type="EMBL" id="UJO23675.1"/>
    </source>
</evidence>
<dbReference type="GO" id="GO:0006559">
    <property type="term" value="P:L-phenylalanine catabolic process"/>
    <property type="evidence" value="ECO:0007669"/>
    <property type="project" value="UniProtKB-UniRule"/>
</dbReference>
<accession>A0A9Q8PJQ2</accession>
<evidence type="ECO:0000256" key="3">
    <source>
        <dbReference type="RuleBase" id="RU366008"/>
    </source>
</evidence>
<dbReference type="EC" id="3.7.1.2" evidence="3"/>
<dbReference type="GO" id="GO:0004334">
    <property type="term" value="F:fumarylacetoacetase activity"/>
    <property type="evidence" value="ECO:0007669"/>
    <property type="project" value="UniProtKB-UniRule"/>
</dbReference>
<dbReference type="GO" id="GO:0046872">
    <property type="term" value="F:metal ion binding"/>
    <property type="evidence" value="ECO:0007669"/>
    <property type="project" value="UniProtKB-UniRule"/>
</dbReference>
<name>A0A9Q8PJQ2_PASFU</name>
<comment type="similarity">
    <text evidence="1 3">Belongs to the FAH family.</text>
</comment>
<comment type="pathway">
    <text evidence="3">Amino-acid degradation; L-phenylalanine degradation; acetoacetate and fumarate from L-phenylalanine: step 6/6.</text>
</comment>
<feature type="binding site" evidence="2">
    <location>
        <position position="145"/>
    </location>
    <ligand>
        <name>substrate</name>
    </ligand>
</feature>
<dbReference type="GO" id="GO:0006572">
    <property type="term" value="P:L-tyrosine catabolic process"/>
    <property type="evidence" value="ECO:0007669"/>
    <property type="project" value="UniProtKB-UniRule"/>
</dbReference>
<feature type="domain" description="Fumarylacetoacetase-like C-terminal" evidence="5">
    <location>
        <begin position="110"/>
        <end position="193"/>
    </location>
</feature>
<sequence length="201" mass="21443">MACSAAVHTTYEPTSSRSDSSRHASYLSAHKYHPATSSASLRCPGQAQSRPLSQCRSPTRLFCALVMSSQAPCRHAEALQPFKTPSPARATQPDVPYLKDSGNDALNTMCQSNSSWMYWTLAQCVAHQAIGGCGLRTGDLLATGTVSGEKEHGCLLEFMKPGTTPPREYLEDGETVVLSGYCGEVVGFGDCVATLLPAKPL</sequence>
<dbReference type="RefSeq" id="XP_047768041.1">
    <property type="nucleotide sequence ID" value="XM_047911727.1"/>
</dbReference>
<evidence type="ECO:0000256" key="4">
    <source>
        <dbReference type="SAM" id="MobiDB-lite"/>
    </source>
</evidence>
<dbReference type="AlphaFoldDB" id="A0A9Q8PJQ2"/>
<gene>
    <name evidence="6" type="ORF">CLAFUR5_12579</name>
</gene>